<name>A0AA94JNL0_9FLAO</name>
<dbReference type="RefSeq" id="WP_127821877.1">
    <property type="nucleotide sequence ID" value="NZ_RWGX02000016.1"/>
</dbReference>
<dbReference type="EMBL" id="RWGX01000004">
    <property type="protein sequence ID" value="RVU87641.1"/>
    <property type="molecule type" value="Genomic_DNA"/>
</dbReference>
<proteinExistence type="predicted"/>
<protein>
    <submittedName>
        <fullName evidence="1">Uncharacterized protein</fullName>
    </submittedName>
</protein>
<evidence type="ECO:0000313" key="1">
    <source>
        <dbReference type="EMBL" id="RVU87641.1"/>
    </source>
</evidence>
<accession>A0AA94JNL0</accession>
<dbReference type="AlphaFoldDB" id="A0AA94JNL0"/>
<comment type="caution">
    <text evidence="1">The sequence shown here is derived from an EMBL/GenBank/DDBJ whole genome shotgun (WGS) entry which is preliminary data.</text>
</comment>
<sequence>MKKFSCLFYLFIFQSYKDQKIISDLERKNLIVFNFTDNNSKLFLNNSIYSKDKLRINSSVWSDKNMGVGNFNREYYFLKDKDTMSIVCISCGKAENYYYFKNLEYGKGNYELKI</sequence>
<gene>
    <name evidence="1" type="ORF">EJB19_05265</name>
</gene>
<reference evidence="1" key="1">
    <citation type="submission" date="2018-12" db="EMBL/GenBank/DDBJ databases">
        <title>Draft genome sequence of Flaovobacterium columnare BGFS27 isolated from channel catfish in Alabama.</title>
        <authorList>
            <person name="Cai W."/>
            <person name="Arias C."/>
        </authorList>
    </citation>
    <scope>NUCLEOTIDE SEQUENCE [LARGE SCALE GENOMIC DNA]</scope>
    <source>
        <strain evidence="1">BGFS27</strain>
    </source>
</reference>
<organism evidence="1">
    <name type="scientific">Flavobacterium columnare</name>
    <dbReference type="NCBI Taxonomy" id="996"/>
    <lineage>
        <taxon>Bacteria</taxon>
        <taxon>Pseudomonadati</taxon>
        <taxon>Bacteroidota</taxon>
        <taxon>Flavobacteriia</taxon>
        <taxon>Flavobacteriales</taxon>
        <taxon>Flavobacteriaceae</taxon>
        <taxon>Flavobacterium</taxon>
    </lineage>
</organism>